<dbReference type="Pfam" id="PF00954">
    <property type="entry name" value="S_locus_glycop"/>
    <property type="match status" value="1"/>
</dbReference>
<dbReference type="InterPro" id="IPR057670">
    <property type="entry name" value="SH3_retrovirus"/>
</dbReference>
<dbReference type="PANTHER" id="PTHR32444:SF232">
    <property type="entry name" value="S-LOCUS GLYCOPROTEIN"/>
    <property type="match status" value="1"/>
</dbReference>
<dbReference type="Gene3D" id="1.10.510.10">
    <property type="entry name" value="Transferase(Phosphotransferase) domain 1"/>
    <property type="match status" value="1"/>
</dbReference>
<evidence type="ECO:0000256" key="1">
    <source>
        <dbReference type="ARBA" id="ARBA00022679"/>
    </source>
</evidence>
<keyword evidence="7" id="KW-0325">Glycoprotein</keyword>
<evidence type="ECO:0000259" key="11">
    <source>
        <dbReference type="PROSITE" id="PS50948"/>
    </source>
</evidence>
<keyword evidence="2" id="KW-0732">Signal</keyword>
<keyword evidence="6" id="KW-1015">Disulfide bond</keyword>
<dbReference type="PROSITE" id="PS00108">
    <property type="entry name" value="PROTEIN_KINASE_ST"/>
    <property type="match status" value="1"/>
</dbReference>
<dbReference type="SUPFAM" id="SSF56112">
    <property type="entry name" value="Protein kinase-like (PK-like)"/>
    <property type="match status" value="1"/>
</dbReference>
<name>A0ABQ5EJW3_9ASTR</name>
<dbReference type="SMART" id="SM00473">
    <property type="entry name" value="PAN_AP"/>
    <property type="match status" value="1"/>
</dbReference>
<dbReference type="InterPro" id="IPR036426">
    <property type="entry name" value="Bulb-type_lectin_dom_sf"/>
</dbReference>
<protein>
    <submittedName>
        <fullName evidence="13">G-type lectin S-receptor-like serine/threonine-protein kinase isoform X1</fullName>
    </submittedName>
</protein>
<dbReference type="PROSITE" id="PS50948">
    <property type="entry name" value="PAN"/>
    <property type="match status" value="1"/>
</dbReference>
<dbReference type="SMART" id="SM00220">
    <property type="entry name" value="S_TKc"/>
    <property type="match status" value="1"/>
</dbReference>
<dbReference type="Proteomes" id="UP001151760">
    <property type="component" value="Unassembled WGS sequence"/>
</dbReference>
<dbReference type="Pfam" id="PF08276">
    <property type="entry name" value="PAN_2"/>
    <property type="match status" value="1"/>
</dbReference>
<dbReference type="InterPro" id="IPR003609">
    <property type="entry name" value="Pan_app"/>
</dbReference>
<dbReference type="PROSITE" id="PS50994">
    <property type="entry name" value="INTEGRASE"/>
    <property type="match status" value="1"/>
</dbReference>
<evidence type="ECO:0000256" key="5">
    <source>
        <dbReference type="ARBA" id="ARBA00022840"/>
    </source>
</evidence>
<dbReference type="Gene3D" id="2.90.10.10">
    <property type="entry name" value="Bulb-type lectin domain"/>
    <property type="match status" value="1"/>
</dbReference>
<keyword evidence="3 8" id="KW-0547">Nucleotide-binding</keyword>
<dbReference type="Pfam" id="PF00069">
    <property type="entry name" value="Pkinase"/>
    <property type="match status" value="1"/>
</dbReference>
<reference evidence="13" key="2">
    <citation type="submission" date="2022-01" db="EMBL/GenBank/DDBJ databases">
        <authorList>
            <person name="Yamashiro T."/>
            <person name="Shiraishi A."/>
            <person name="Satake H."/>
            <person name="Nakayama K."/>
        </authorList>
    </citation>
    <scope>NUCLEOTIDE SEQUENCE</scope>
</reference>
<evidence type="ECO:0000256" key="6">
    <source>
        <dbReference type="ARBA" id="ARBA00023157"/>
    </source>
</evidence>
<feature type="domain" description="Integrase catalytic" evidence="12">
    <location>
        <begin position="566"/>
        <end position="638"/>
    </location>
</feature>
<sequence length="957" mass="108841">MFEMRFFSPGKSKNRYLGIWYKKISAGTVIWVANRKTPINGTSGIFKVNREGNLVILNGEDTMVWSSNLTVSMTSHRLVAVQLLDNGNLIAWDEYRMKFGKDLVTGFERYMTSQKSPDDPSPVYTSEFVVNQKEIYITYQLRGPVIQRIVLTGDGRTHVLHWIDRIQDWIVYTDAGGDICARFQLCGPYGSCSMYRDPPCSCIEGFEPIFPQEWEASDWSRGCQRKMPLNCESSEFGFTKVSGLKLPDTRKSWYNHSMTLRECDLACRNNCSCMAYANLDSRNGGSGCLMWFDELTDITEFDNDDTIYIKMAATKLAGHESNERKEVLTFVLPILSATLLLSAVARYCIKRNKVLHMKNQGELAYTLDKKNTSMHAEDFDAIQFFSLYKVVKATNNFSDSNKLGEGGFGSVYKGVLENGQEVAVKRMSETSHQGFDEFKNELISIAKLQHRNLVKLLGYCIHENEMILIYEDLKAGNILLDSDWNPKISDFGLARKFVGQDASAKTKNVVGTYGYISPEYAVHGRFSVKSDVFSFGVMVLEIVSGMKNRDFCHEDHRDNLLGHVRIIYETTTPYTPQQNGVAERKNRALKEMINSMLSYSGLSEGFWEEAMLTACYLLNRVPNKGNKTTPYEFWYKKRHNLSFLRVWGCRAVVRLPDPKRKALGEKGIDCIFVGYAKNSKAYRFYVIEPNDSVSINLIIESRDAIFDENCFSSIPRPKDIIPNVQESQLDDHTHDVPSDIPEPQKAAEANLGLQRFFKRKNESSMEQLTFSKHDCFVSSGFALRNQSDKEKYSKFDSSDKCVIICLYVDDMLIFGIDQNQVDKTNKFLSSKFSMKEMGEADVILGIKIKRENKGIVKPVDPGLDIQDLIGCLMYAMTSTRPDIAYTVGRLSRFTSNPSRQRQAITRVFKYLKGTMNYSLSYMEYPSVLEGYSDASWINHVEDSSSRSGWVFLLGGGV</sequence>
<evidence type="ECO:0000256" key="7">
    <source>
        <dbReference type="ARBA" id="ARBA00023180"/>
    </source>
</evidence>
<keyword evidence="14" id="KW-1185">Reference proteome</keyword>
<dbReference type="InterPro" id="IPR001584">
    <property type="entry name" value="Integrase_cat-core"/>
</dbReference>
<dbReference type="InterPro" id="IPR043502">
    <property type="entry name" value="DNA/RNA_pol_sf"/>
</dbReference>
<dbReference type="PROSITE" id="PS00107">
    <property type="entry name" value="PROTEIN_KINASE_ATP"/>
    <property type="match status" value="1"/>
</dbReference>
<feature type="domain" description="Protein kinase" evidence="9">
    <location>
        <begin position="276"/>
        <end position="617"/>
    </location>
</feature>
<keyword evidence="5 8" id="KW-0067">ATP-binding</keyword>
<proteinExistence type="predicted"/>
<evidence type="ECO:0000259" key="12">
    <source>
        <dbReference type="PROSITE" id="PS50994"/>
    </source>
</evidence>
<feature type="domain" description="Apple" evidence="11">
    <location>
        <begin position="231"/>
        <end position="313"/>
    </location>
</feature>
<dbReference type="InterPro" id="IPR001480">
    <property type="entry name" value="Bulb-type_lectin_dom"/>
</dbReference>
<evidence type="ECO:0000313" key="13">
    <source>
        <dbReference type="EMBL" id="GJT51193.1"/>
    </source>
</evidence>
<dbReference type="CDD" id="cd00028">
    <property type="entry name" value="B_lectin"/>
    <property type="match status" value="1"/>
</dbReference>
<dbReference type="Pfam" id="PF07727">
    <property type="entry name" value="RVT_2"/>
    <property type="match status" value="1"/>
</dbReference>
<dbReference type="InterPro" id="IPR011009">
    <property type="entry name" value="Kinase-like_dom_sf"/>
</dbReference>
<dbReference type="PANTHER" id="PTHR32444">
    <property type="entry name" value="BULB-TYPE LECTIN DOMAIN-CONTAINING PROTEIN"/>
    <property type="match status" value="1"/>
</dbReference>
<feature type="domain" description="Bulb-type lectin" evidence="10">
    <location>
        <begin position="1"/>
        <end position="104"/>
    </location>
</feature>
<dbReference type="Pfam" id="PF25597">
    <property type="entry name" value="SH3_retrovirus"/>
    <property type="match status" value="1"/>
</dbReference>
<evidence type="ECO:0000259" key="10">
    <source>
        <dbReference type="PROSITE" id="PS50927"/>
    </source>
</evidence>
<dbReference type="Pfam" id="PF01453">
    <property type="entry name" value="B_lectin"/>
    <property type="match status" value="1"/>
</dbReference>
<dbReference type="Gene3D" id="3.50.4.10">
    <property type="entry name" value="Hepatocyte Growth Factor"/>
    <property type="match status" value="1"/>
</dbReference>
<dbReference type="CDD" id="cd01098">
    <property type="entry name" value="PAN_AP_plant"/>
    <property type="match status" value="1"/>
</dbReference>
<accession>A0ABQ5EJW3</accession>
<evidence type="ECO:0000256" key="3">
    <source>
        <dbReference type="ARBA" id="ARBA00022741"/>
    </source>
</evidence>
<evidence type="ECO:0000313" key="14">
    <source>
        <dbReference type="Proteomes" id="UP001151760"/>
    </source>
</evidence>
<dbReference type="PROSITE" id="PS50011">
    <property type="entry name" value="PROTEIN_KINASE_DOM"/>
    <property type="match status" value="1"/>
</dbReference>
<dbReference type="PROSITE" id="PS50927">
    <property type="entry name" value="BULB_LECTIN"/>
    <property type="match status" value="1"/>
</dbReference>
<dbReference type="InterPro" id="IPR017441">
    <property type="entry name" value="Protein_kinase_ATP_BS"/>
</dbReference>
<dbReference type="SUPFAM" id="SSF51110">
    <property type="entry name" value="alpha-D-mannose-specific plant lectins"/>
    <property type="match status" value="1"/>
</dbReference>
<evidence type="ECO:0000256" key="2">
    <source>
        <dbReference type="ARBA" id="ARBA00022729"/>
    </source>
</evidence>
<evidence type="ECO:0000259" key="9">
    <source>
        <dbReference type="PROSITE" id="PS50011"/>
    </source>
</evidence>
<dbReference type="InterPro" id="IPR012337">
    <property type="entry name" value="RNaseH-like_sf"/>
</dbReference>
<dbReference type="EMBL" id="BQNB010016386">
    <property type="protein sequence ID" value="GJT51193.1"/>
    <property type="molecule type" value="Genomic_DNA"/>
</dbReference>
<dbReference type="InterPro" id="IPR008271">
    <property type="entry name" value="Ser/Thr_kinase_AS"/>
</dbReference>
<gene>
    <name evidence="13" type="ORF">Tco_0977350</name>
</gene>
<evidence type="ECO:0000256" key="4">
    <source>
        <dbReference type="ARBA" id="ARBA00022777"/>
    </source>
</evidence>
<dbReference type="SUPFAM" id="SSF53098">
    <property type="entry name" value="Ribonuclease H-like"/>
    <property type="match status" value="1"/>
</dbReference>
<feature type="binding site" evidence="8">
    <location>
        <position position="425"/>
    </location>
    <ligand>
        <name>ATP</name>
        <dbReference type="ChEBI" id="CHEBI:30616"/>
    </ligand>
</feature>
<dbReference type="InterPro" id="IPR000858">
    <property type="entry name" value="S_locus_glycoprot_dom"/>
</dbReference>
<dbReference type="SUPFAM" id="SSF56672">
    <property type="entry name" value="DNA/RNA polymerases"/>
    <property type="match status" value="1"/>
</dbReference>
<dbReference type="InterPro" id="IPR000719">
    <property type="entry name" value="Prot_kinase_dom"/>
</dbReference>
<reference evidence="13" key="1">
    <citation type="journal article" date="2022" name="Int. J. Mol. Sci.">
        <title>Draft Genome of Tanacetum Coccineum: Genomic Comparison of Closely Related Tanacetum-Family Plants.</title>
        <authorList>
            <person name="Yamashiro T."/>
            <person name="Shiraishi A."/>
            <person name="Nakayama K."/>
            <person name="Satake H."/>
        </authorList>
    </citation>
    <scope>NUCLEOTIDE SEQUENCE</scope>
</reference>
<evidence type="ECO:0000256" key="8">
    <source>
        <dbReference type="PROSITE-ProRule" id="PRU10141"/>
    </source>
</evidence>
<dbReference type="Gene3D" id="3.30.200.20">
    <property type="entry name" value="Phosphorylase Kinase, domain 1"/>
    <property type="match status" value="1"/>
</dbReference>
<keyword evidence="1" id="KW-0808">Transferase</keyword>
<keyword evidence="4" id="KW-0418">Kinase</keyword>
<comment type="caution">
    <text evidence="13">The sequence shown here is derived from an EMBL/GenBank/DDBJ whole genome shotgun (WGS) entry which is preliminary data.</text>
</comment>
<dbReference type="SMART" id="SM00108">
    <property type="entry name" value="B_lectin"/>
    <property type="match status" value="1"/>
</dbReference>
<dbReference type="InterPro" id="IPR013103">
    <property type="entry name" value="RVT_2"/>
</dbReference>
<organism evidence="13 14">
    <name type="scientific">Tanacetum coccineum</name>
    <dbReference type="NCBI Taxonomy" id="301880"/>
    <lineage>
        <taxon>Eukaryota</taxon>
        <taxon>Viridiplantae</taxon>
        <taxon>Streptophyta</taxon>
        <taxon>Embryophyta</taxon>
        <taxon>Tracheophyta</taxon>
        <taxon>Spermatophyta</taxon>
        <taxon>Magnoliopsida</taxon>
        <taxon>eudicotyledons</taxon>
        <taxon>Gunneridae</taxon>
        <taxon>Pentapetalae</taxon>
        <taxon>asterids</taxon>
        <taxon>campanulids</taxon>
        <taxon>Asterales</taxon>
        <taxon>Asteraceae</taxon>
        <taxon>Asteroideae</taxon>
        <taxon>Anthemideae</taxon>
        <taxon>Anthemidinae</taxon>
        <taxon>Tanacetum</taxon>
    </lineage>
</organism>